<name>Q6Z9Y6_ORYSJ</name>
<reference evidence="3" key="3">
    <citation type="journal article" date="2005" name="Nature">
        <title>The map-based sequence of the rice genome.</title>
        <authorList>
            <consortium name="International rice genome sequencing project (IRGSP)"/>
            <person name="Matsumoto T."/>
            <person name="Wu J."/>
            <person name="Kanamori H."/>
            <person name="Katayose Y."/>
            <person name="Fujisawa M."/>
            <person name="Namiki N."/>
            <person name="Mizuno H."/>
            <person name="Yamamoto K."/>
            <person name="Antonio B.A."/>
            <person name="Baba T."/>
            <person name="Sakata K."/>
            <person name="Nagamura Y."/>
            <person name="Aoki H."/>
            <person name="Arikawa K."/>
            <person name="Arita K."/>
            <person name="Bito T."/>
            <person name="Chiden Y."/>
            <person name="Fujitsuka N."/>
            <person name="Fukunaka R."/>
            <person name="Hamada M."/>
            <person name="Harada C."/>
            <person name="Hayashi A."/>
            <person name="Hijishita S."/>
            <person name="Honda M."/>
            <person name="Hosokawa S."/>
            <person name="Ichikawa Y."/>
            <person name="Idonuma A."/>
            <person name="Iijima M."/>
            <person name="Ikeda M."/>
            <person name="Ikeno M."/>
            <person name="Ito K."/>
            <person name="Ito S."/>
            <person name="Ito T."/>
            <person name="Ito Y."/>
            <person name="Ito Y."/>
            <person name="Iwabuchi A."/>
            <person name="Kamiya K."/>
            <person name="Karasawa W."/>
            <person name="Kurita K."/>
            <person name="Katagiri S."/>
            <person name="Kikuta A."/>
            <person name="Kobayashi H."/>
            <person name="Kobayashi N."/>
            <person name="Machita K."/>
            <person name="Maehara T."/>
            <person name="Masukawa M."/>
            <person name="Mizubayashi T."/>
            <person name="Mukai Y."/>
            <person name="Nagasaki H."/>
            <person name="Nagata Y."/>
            <person name="Naito S."/>
            <person name="Nakashima M."/>
            <person name="Nakama Y."/>
            <person name="Nakamichi Y."/>
            <person name="Nakamura M."/>
            <person name="Meguro A."/>
            <person name="Negishi M."/>
            <person name="Ohta I."/>
            <person name="Ohta T."/>
            <person name="Okamoto M."/>
            <person name="Ono N."/>
            <person name="Saji S."/>
            <person name="Sakaguchi M."/>
            <person name="Sakai K."/>
            <person name="Shibata M."/>
            <person name="Shimokawa T."/>
            <person name="Song J."/>
            <person name="Takazaki Y."/>
            <person name="Terasawa K."/>
            <person name="Tsugane M."/>
            <person name="Tsuji K."/>
            <person name="Ueda S."/>
            <person name="Waki K."/>
            <person name="Yamagata H."/>
            <person name="Yamamoto M."/>
            <person name="Yamamoto S."/>
            <person name="Yamane H."/>
            <person name="Yoshiki S."/>
            <person name="Yoshihara R."/>
            <person name="Yukawa K."/>
            <person name="Zhong H."/>
            <person name="Yano M."/>
            <person name="Yuan Q."/>
            <person name="Ouyang S."/>
            <person name="Liu J."/>
            <person name="Jones K.M."/>
            <person name="Gansberger K."/>
            <person name="Moffat K."/>
            <person name="Hill J."/>
            <person name="Bera J."/>
            <person name="Fadrosh D."/>
            <person name="Jin S."/>
            <person name="Johri S."/>
            <person name="Kim M."/>
            <person name="Overton L."/>
            <person name="Reardon M."/>
            <person name="Tsitrin T."/>
            <person name="Vuong H."/>
            <person name="Weaver B."/>
            <person name="Ciecko A."/>
            <person name="Tallon L."/>
            <person name="Jackson J."/>
            <person name="Pai G."/>
            <person name="Aken S.V."/>
            <person name="Utterback T."/>
            <person name="Reidmuller S."/>
            <person name="Feldblyum T."/>
            <person name="Hsiao J."/>
            <person name="Zismann V."/>
            <person name="Iobst S."/>
            <person name="de Vazeille A.R."/>
            <person name="Buell C.R."/>
            <person name="Ying K."/>
            <person name="Li Y."/>
            <person name="Lu T."/>
            <person name="Huang Y."/>
            <person name="Zhao Q."/>
            <person name="Feng Q."/>
            <person name="Zhang L."/>
            <person name="Zhu J."/>
            <person name="Weng Q."/>
            <person name="Mu J."/>
            <person name="Lu Y."/>
            <person name="Fan D."/>
            <person name="Liu Y."/>
            <person name="Guan J."/>
            <person name="Zhang Y."/>
            <person name="Yu S."/>
            <person name="Liu X."/>
            <person name="Zhang Y."/>
            <person name="Hong G."/>
            <person name="Han B."/>
            <person name="Choisne N."/>
            <person name="Demange N."/>
            <person name="Orjeda G."/>
            <person name="Samain S."/>
            <person name="Cattolico L."/>
            <person name="Pelletier E."/>
            <person name="Couloux A."/>
            <person name="Segurens B."/>
            <person name="Wincker P."/>
            <person name="D'Hont A."/>
            <person name="Scarpelli C."/>
            <person name="Weissenbach J."/>
            <person name="Salanoubat M."/>
            <person name="Quetier F."/>
            <person name="Yu Y."/>
            <person name="Kim H.R."/>
            <person name="Rambo T."/>
            <person name="Currie J."/>
            <person name="Collura K."/>
            <person name="Luo M."/>
            <person name="Yang T."/>
            <person name="Ammiraju J.S.S."/>
            <person name="Engler F."/>
            <person name="Soderlund C."/>
            <person name="Wing R.A."/>
            <person name="Palmer L.E."/>
            <person name="de la Bastide M."/>
            <person name="Spiegel L."/>
            <person name="Nascimento L."/>
            <person name="Zutavern T."/>
            <person name="O'Shaughnessy A."/>
            <person name="Dike S."/>
            <person name="Dedhia N."/>
            <person name="Preston R."/>
            <person name="Balija V."/>
            <person name="McCombie W.R."/>
            <person name="Chow T."/>
            <person name="Chen H."/>
            <person name="Chung M."/>
            <person name="Chen C."/>
            <person name="Shaw J."/>
            <person name="Wu H."/>
            <person name="Hsiao K."/>
            <person name="Chao Y."/>
            <person name="Chu M."/>
            <person name="Cheng C."/>
            <person name="Hour A."/>
            <person name="Lee P."/>
            <person name="Lin S."/>
            <person name="Lin Y."/>
            <person name="Liou J."/>
            <person name="Liu S."/>
            <person name="Hsing Y."/>
            <person name="Raghuvanshi S."/>
            <person name="Mohanty A."/>
            <person name="Bharti A.K."/>
            <person name="Gaur A."/>
            <person name="Gupta V."/>
            <person name="Kumar D."/>
            <person name="Ravi V."/>
            <person name="Vij S."/>
            <person name="Kapur A."/>
            <person name="Khurana P."/>
            <person name="Khurana P."/>
            <person name="Khurana J.P."/>
            <person name="Tyagi A.K."/>
            <person name="Gaikwad K."/>
            <person name="Singh A."/>
            <person name="Dalal V."/>
            <person name="Srivastava S."/>
            <person name="Dixit A."/>
            <person name="Pal A.K."/>
            <person name="Ghazi I.A."/>
            <person name="Yadav M."/>
            <person name="Pandit A."/>
            <person name="Bhargava A."/>
            <person name="Sureshbabu K."/>
            <person name="Batra K."/>
            <person name="Sharma T.R."/>
            <person name="Mohapatra T."/>
            <person name="Singh N.K."/>
            <person name="Messing J."/>
            <person name="Nelson A.B."/>
            <person name="Fuks G."/>
            <person name="Kavchok S."/>
            <person name="Keizer G."/>
            <person name="Linton E."/>
            <person name="Llaca V."/>
            <person name="Song R."/>
            <person name="Tanyolac B."/>
            <person name="Young S."/>
            <person name="Ho-Il K."/>
            <person name="Hahn J.H."/>
            <person name="Sangsakoo G."/>
            <person name="Vanavichit A."/>
            <person name="de Mattos Luiz.A.T."/>
            <person name="Zimmer P.D."/>
            <person name="Malone G."/>
            <person name="Dellagostin O."/>
            <person name="de Oliveira A.C."/>
            <person name="Bevan M."/>
            <person name="Bancroft I."/>
            <person name="Minx P."/>
            <person name="Cordum H."/>
            <person name="Wilson R."/>
            <person name="Cheng Z."/>
            <person name="Jin W."/>
            <person name="Jiang J."/>
            <person name="Leong S.A."/>
            <person name="Iwama H."/>
            <person name="Gojobori T."/>
            <person name="Itoh T."/>
            <person name="Niimura Y."/>
            <person name="Fujii Y."/>
            <person name="Habara T."/>
            <person name="Sakai H."/>
            <person name="Sato Y."/>
            <person name="Wilson G."/>
            <person name="Kumar K."/>
            <person name="McCouch S."/>
            <person name="Juretic N."/>
            <person name="Hoen D."/>
            <person name="Wright S."/>
            <person name="Bruskiewich R."/>
            <person name="Bureau T."/>
            <person name="Miyao A."/>
            <person name="Hirochika H."/>
            <person name="Nishikawa T."/>
            <person name="Kadowaki K."/>
            <person name="Sugiura M."/>
            <person name="Burr B."/>
            <person name="Sasaki T."/>
        </authorList>
    </citation>
    <scope>NUCLEOTIDE SEQUENCE [LARGE SCALE GENOMIC DNA]</scope>
    <source>
        <strain evidence="3">cv. Nipponbare</strain>
    </source>
</reference>
<dbReference type="EMBL" id="AP004690">
    <property type="protein sequence ID" value="BAD05457.1"/>
    <property type="molecule type" value="Genomic_DNA"/>
</dbReference>
<protein>
    <submittedName>
        <fullName evidence="2">Uncharacterized protein</fullName>
    </submittedName>
</protein>
<proteinExistence type="predicted"/>
<gene>
    <name evidence="1" type="ORF">OJ1033_B09.7</name>
    <name evidence="2" type="ORF">P0437G01.29</name>
</gene>
<dbReference type="Proteomes" id="UP000000763">
    <property type="component" value="Chromosome 8"/>
</dbReference>
<reference evidence="1" key="1">
    <citation type="submission" date="2001-07" db="EMBL/GenBank/DDBJ databases">
        <title>Oryza sativa nipponbare(GA3) genomic DNA, chromosome 8, BAC clone:OJ1033_B09.</title>
        <authorList>
            <person name="Sasaki T."/>
            <person name="Matsumoto T."/>
            <person name="Yamamoto K."/>
        </authorList>
    </citation>
    <scope>NUCLEOTIDE SEQUENCE</scope>
</reference>
<dbReference type="AlphaFoldDB" id="Q6Z9Y6"/>
<sequence>MTSTEFRLTTIFGNSENHFRTGLILSNLCHPSHGLDRFVGVQPSTCSSSTELGPLASSLRLPFSHAWSIA</sequence>
<dbReference type="EMBL" id="AP003859">
    <property type="protein sequence ID" value="BAD05186.1"/>
    <property type="molecule type" value="Genomic_DNA"/>
</dbReference>
<reference evidence="3" key="4">
    <citation type="journal article" date="2008" name="Nucleic Acids Res.">
        <title>The rice annotation project database (RAP-DB): 2008 update.</title>
        <authorList>
            <consortium name="The rice annotation project (RAP)"/>
        </authorList>
    </citation>
    <scope>GENOME REANNOTATION</scope>
    <source>
        <strain evidence="3">cv. Nipponbare</strain>
    </source>
</reference>
<evidence type="ECO:0000313" key="2">
    <source>
        <dbReference type="EMBL" id="BAD05457.1"/>
    </source>
</evidence>
<accession>Q6Z9Y6</accession>
<evidence type="ECO:0000313" key="1">
    <source>
        <dbReference type="EMBL" id="BAD05186.1"/>
    </source>
</evidence>
<organism evidence="2 3">
    <name type="scientific">Oryza sativa subsp. japonica</name>
    <name type="common">Rice</name>
    <dbReference type="NCBI Taxonomy" id="39947"/>
    <lineage>
        <taxon>Eukaryota</taxon>
        <taxon>Viridiplantae</taxon>
        <taxon>Streptophyta</taxon>
        <taxon>Embryophyta</taxon>
        <taxon>Tracheophyta</taxon>
        <taxon>Spermatophyta</taxon>
        <taxon>Magnoliopsida</taxon>
        <taxon>Liliopsida</taxon>
        <taxon>Poales</taxon>
        <taxon>Poaceae</taxon>
        <taxon>BOP clade</taxon>
        <taxon>Oryzoideae</taxon>
        <taxon>Oryzeae</taxon>
        <taxon>Oryzinae</taxon>
        <taxon>Oryza</taxon>
        <taxon>Oryza sativa</taxon>
    </lineage>
</organism>
<reference evidence="2" key="2">
    <citation type="submission" date="2002-01" db="EMBL/GenBank/DDBJ databases">
        <title>Oryza sativa nipponbare(GA3) genomic DNA, chromosome 8, PAC clone:P0437G01.</title>
        <authorList>
            <person name="Sasaki T."/>
            <person name="Matsumoto T."/>
            <person name="Yamamoto K."/>
        </authorList>
    </citation>
    <scope>NUCLEOTIDE SEQUENCE</scope>
</reference>
<evidence type="ECO:0000313" key="3">
    <source>
        <dbReference type="Proteomes" id="UP000000763"/>
    </source>
</evidence>